<accession>A0A1L5BL14</accession>
<reference evidence="2 3" key="1">
    <citation type="journal article" date="2012" name="J. Bacteriol.">
        <title>Genome sequence of Sphingobium indicum B90A, a hexachlorocyclohexane-degrading bacterium.</title>
        <authorList>
            <person name="Anand S."/>
            <person name="Sangwan N."/>
            <person name="Lata P."/>
            <person name="Kaur J."/>
            <person name="Dua A."/>
            <person name="Singh A.K."/>
            <person name="Verma M."/>
            <person name="Kaur J."/>
            <person name="Khurana J.P."/>
            <person name="Khurana P."/>
            <person name="Mathur S."/>
            <person name="Lal R."/>
        </authorList>
    </citation>
    <scope>NUCLEOTIDE SEQUENCE [LARGE SCALE GENOMIC DNA]</scope>
    <source>
        <strain evidence="3">DSM 16412 / CCM 7286 / MTCC 6364 / B90A</strain>
    </source>
</reference>
<protein>
    <submittedName>
        <fullName evidence="2">Redox protein</fullName>
    </submittedName>
</protein>
<proteinExistence type="predicted"/>
<dbReference type="RefSeq" id="WP_007684184.1">
    <property type="nucleotide sequence ID" value="NZ_CP013070.1"/>
</dbReference>
<organism evidence="2 3">
    <name type="scientific">Sphingobium indicum (strain DSM 16412 / CCM 7286 / MTCC 6364 / B90A)</name>
    <dbReference type="NCBI Taxonomy" id="861109"/>
    <lineage>
        <taxon>Bacteria</taxon>
        <taxon>Pseudomonadati</taxon>
        <taxon>Pseudomonadota</taxon>
        <taxon>Alphaproteobacteria</taxon>
        <taxon>Sphingomonadales</taxon>
        <taxon>Sphingomonadaceae</taxon>
        <taxon>Sphingobium</taxon>
    </lineage>
</organism>
<dbReference type="SUPFAM" id="SSF64307">
    <property type="entry name" value="SirA-like"/>
    <property type="match status" value="1"/>
</dbReference>
<gene>
    <name evidence="2" type="ORF">SIDU_02530</name>
</gene>
<dbReference type="KEGG" id="sinb:SIDU_02530"/>
<evidence type="ECO:0000313" key="2">
    <source>
        <dbReference type="EMBL" id="APL93487.1"/>
    </source>
</evidence>
<dbReference type="InterPro" id="IPR001455">
    <property type="entry name" value="TusA-like"/>
</dbReference>
<dbReference type="AlphaFoldDB" id="A0A1L5BL14"/>
<evidence type="ECO:0000259" key="1">
    <source>
        <dbReference type="Pfam" id="PF01206"/>
    </source>
</evidence>
<dbReference type="Pfam" id="PF01206">
    <property type="entry name" value="TusA"/>
    <property type="match status" value="1"/>
</dbReference>
<sequence>MPQSEAAHIDARGMKCPWPALRVARAMRSADAVTIQADDPVAAKELEALAKQQGWAFTAKAPHLFALARSL</sequence>
<dbReference type="InterPro" id="IPR036868">
    <property type="entry name" value="TusA-like_sf"/>
</dbReference>
<dbReference type="CDD" id="cd00291">
    <property type="entry name" value="SirA_YedF_YeeD"/>
    <property type="match status" value="1"/>
</dbReference>
<feature type="domain" description="UPF0033" evidence="1">
    <location>
        <begin position="9"/>
        <end position="59"/>
    </location>
</feature>
<dbReference type="Proteomes" id="UP000004550">
    <property type="component" value="Chromosome"/>
</dbReference>
<dbReference type="EMBL" id="CP013070">
    <property type="protein sequence ID" value="APL93487.1"/>
    <property type="molecule type" value="Genomic_DNA"/>
</dbReference>
<name>A0A1L5BL14_SPHIB</name>
<evidence type="ECO:0000313" key="3">
    <source>
        <dbReference type="Proteomes" id="UP000004550"/>
    </source>
</evidence>
<dbReference type="Gene3D" id="3.30.110.40">
    <property type="entry name" value="TusA-like domain"/>
    <property type="match status" value="1"/>
</dbReference>